<dbReference type="PANTHER" id="PTHR14374:SF0">
    <property type="entry name" value="TRAFFICKING PROTEIN PARTICLE COMPLEX SUBUNIT 11"/>
    <property type="match status" value="1"/>
</dbReference>
<reference evidence="5" key="1">
    <citation type="submission" date="2021-01" db="EMBL/GenBank/DDBJ databases">
        <authorList>
            <person name="Corre E."/>
            <person name="Pelletier E."/>
            <person name="Niang G."/>
            <person name="Scheremetjew M."/>
            <person name="Finn R."/>
            <person name="Kale V."/>
            <person name="Holt S."/>
            <person name="Cochrane G."/>
            <person name="Meng A."/>
            <person name="Brown T."/>
            <person name="Cohen L."/>
        </authorList>
    </citation>
    <scope>NUCLEOTIDE SEQUENCE</scope>
    <source>
        <strain evidence="5">CCMP 2712</strain>
    </source>
</reference>
<feature type="domain" description="Gryzun putative trafficking through Golgi" evidence="3">
    <location>
        <begin position="941"/>
        <end position="1060"/>
    </location>
</feature>
<dbReference type="PANTHER" id="PTHR14374">
    <property type="entry name" value="FOIE GRAS"/>
    <property type="match status" value="1"/>
</dbReference>
<dbReference type="Pfam" id="PF07919">
    <property type="entry name" value="Gryzun"/>
    <property type="match status" value="1"/>
</dbReference>
<dbReference type="Pfam" id="PF11817">
    <property type="entry name" value="Foie-gras_1"/>
    <property type="match status" value="1"/>
</dbReference>
<feature type="region of interest" description="Disordered" evidence="2">
    <location>
        <begin position="839"/>
        <end position="868"/>
    </location>
</feature>
<evidence type="ECO:0000256" key="1">
    <source>
        <dbReference type="SAM" id="Coils"/>
    </source>
</evidence>
<name>A0A7S4H880_GUITH</name>
<accession>A0A7S4H880</accession>
<dbReference type="AlphaFoldDB" id="A0A7S4H880"/>
<evidence type="ECO:0000259" key="3">
    <source>
        <dbReference type="Pfam" id="PF07919"/>
    </source>
</evidence>
<dbReference type="InterPro" id="IPR021773">
    <property type="entry name" value="TPC11"/>
</dbReference>
<feature type="domain" description="Trafficking protein particle complex subunit 11" evidence="4">
    <location>
        <begin position="248"/>
        <end position="479"/>
    </location>
</feature>
<keyword evidence="1" id="KW-0175">Coiled coil</keyword>
<feature type="compositionally biased region" description="Low complexity" evidence="2">
    <location>
        <begin position="844"/>
        <end position="868"/>
    </location>
</feature>
<gene>
    <name evidence="5" type="ORF">GTHE00462_LOCUS164</name>
</gene>
<protein>
    <recommendedName>
        <fullName evidence="6">Trafficking protein particle complex subunit 11 domain-containing protein</fullName>
    </recommendedName>
</protein>
<dbReference type="InterPro" id="IPR012880">
    <property type="entry name" value="Gryzun"/>
</dbReference>
<organism evidence="5">
    <name type="scientific">Guillardia theta</name>
    <name type="common">Cryptophyte</name>
    <name type="synonym">Cryptomonas phi</name>
    <dbReference type="NCBI Taxonomy" id="55529"/>
    <lineage>
        <taxon>Eukaryota</taxon>
        <taxon>Cryptophyceae</taxon>
        <taxon>Pyrenomonadales</taxon>
        <taxon>Geminigeraceae</taxon>
        <taxon>Guillardia</taxon>
    </lineage>
</organism>
<feature type="coiled-coil region" evidence="1">
    <location>
        <begin position="369"/>
        <end position="396"/>
    </location>
</feature>
<proteinExistence type="predicted"/>
<evidence type="ECO:0000259" key="4">
    <source>
        <dbReference type="Pfam" id="PF11817"/>
    </source>
</evidence>
<evidence type="ECO:0000313" key="5">
    <source>
        <dbReference type="EMBL" id="CAE2190853.1"/>
    </source>
</evidence>
<evidence type="ECO:0008006" key="6">
    <source>
        <dbReference type="Google" id="ProtNLM"/>
    </source>
</evidence>
<sequence length="1085" mass="120291">MEEEVHRAIPSFLLHEPPVPLVALYGMKQVQGELGQSMPLLRTVDLDSLPSAIGQHKEGGHGVQRASGMLKKQWLRKHVMLRPCAIAILIPWKAADEAGDLHQLKQQVALAEQEVSRPGVRVVLALVVEGATPTDVDQRFELLLHRLEYQRSLAALVIRHPEFALRLSAEKLQHKLMDAAWLLLDEACARARTKLLSFNRQHQLELIVRQGIKLAFYLEHKERSAALKQFLLSYSDVCDGVGHVVMERFGEFKRVAEVLNVKICLLLMQLTSPHDAQQQVFRHINFWNIFQGESLPSHLAWMSRQHFLFAKLLDEAEASDGSSSRIDSGIHWEACARLLLQRKQALKATSDKSGRDDNAVECALFWGQKDQEELKNEEMERRVDLLSEARECFKRAREKYMQQKHPRREVAVQLAMAKSLLESGSMQEAQEELTSLLLGPIVKDRWFVLEQEVLQLQLDTSRALGDLELLVATSLKLLEERLQLGLDRRRRLQEDVQLLVSGFPLELPQSSSPPPTKVDLSWANLRAPVLVSLPPSLLCFSLSFSSSTFTVGEQLTFKLELSSALPAPLRLSALVARCTDSNYNFLLSAVEVDDRELQLEEEEQVKHRIRIEHELDLVPGSCWKIDCALPASLPASHLGIRNVTLVWGAPPACILLRTEEGARGRGGQEHAEQRETMVMAAKPDAKVAMVCHPPALLGELFPVALRVLSSSSSQLRAGRLKCRVDMTDVQGRAQVQLFAAKATGRQEGGGSELELELPVVDGGEEHVEVLHLKVVEEEAMPSLDVLQLALRAELQHEGDSGKVSRVEQQVEVEVEKPFLLTVLYGALSHADSLLVHQPTADVTPSSSAPSSSSSSSSFSASPAAASSSPNFVLRGESVIARVILEALSPAALLLEEASLQLGEEELRPLGEEVGVELERGEKQCMLFSFVPRQAGEASPGKLSLRWSRRRDEGADRELSSPPAAFVHDLPPLLVKEPSVLAELLVPPAGTMGELMKVDLLLRSFSSACLDLAVEASPSDHFLLSGFKSTQLKLLPRASMRIPYNLVPIAVGALFLPAITLRWKDEEKDWSHSLPPPKTFILPPLS</sequence>
<evidence type="ECO:0000256" key="2">
    <source>
        <dbReference type="SAM" id="MobiDB-lite"/>
    </source>
</evidence>
<dbReference type="EMBL" id="HBKN01000188">
    <property type="protein sequence ID" value="CAE2190853.1"/>
    <property type="molecule type" value="Transcribed_RNA"/>
</dbReference>